<feature type="domain" description="Major facilitator superfamily (MFS) profile" evidence="7">
    <location>
        <begin position="22"/>
        <end position="454"/>
    </location>
</feature>
<feature type="transmembrane region" description="Helical" evidence="6">
    <location>
        <begin position="272"/>
        <end position="295"/>
    </location>
</feature>
<evidence type="ECO:0000256" key="1">
    <source>
        <dbReference type="ARBA" id="ARBA00004141"/>
    </source>
</evidence>
<dbReference type="GO" id="GO:0022857">
    <property type="term" value="F:transmembrane transporter activity"/>
    <property type="evidence" value="ECO:0007669"/>
    <property type="project" value="InterPro"/>
</dbReference>
<feature type="transmembrane region" description="Helical" evidence="6">
    <location>
        <begin position="301"/>
        <end position="321"/>
    </location>
</feature>
<evidence type="ECO:0000256" key="4">
    <source>
        <dbReference type="ARBA" id="ARBA00022989"/>
    </source>
</evidence>
<keyword evidence="9" id="KW-1185">Reference proteome</keyword>
<comment type="caution">
    <text evidence="8">The sequence shown here is derived from an EMBL/GenBank/DDBJ whole genome shotgun (WGS) entry which is preliminary data.</text>
</comment>
<dbReference type="RefSeq" id="WP_188822623.1">
    <property type="nucleotide sequence ID" value="NZ_BMHH01000004.1"/>
</dbReference>
<dbReference type="PANTHER" id="PTHR42718">
    <property type="entry name" value="MAJOR FACILITATOR SUPERFAMILY MULTIDRUG TRANSPORTER MFSC"/>
    <property type="match status" value="1"/>
</dbReference>
<proteinExistence type="predicted"/>
<evidence type="ECO:0000256" key="2">
    <source>
        <dbReference type="ARBA" id="ARBA00022448"/>
    </source>
</evidence>
<dbReference type="Pfam" id="PF07690">
    <property type="entry name" value="MFS_1"/>
    <property type="match status" value="1"/>
</dbReference>
<feature type="transmembrane region" description="Helical" evidence="6">
    <location>
        <begin position="232"/>
        <end position="251"/>
    </location>
</feature>
<dbReference type="Proteomes" id="UP000646478">
    <property type="component" value="Unassembled WGS sequence"/>
</dbReference>
<dbReference type="InterPro" id="IPR036259">
    <property type="entry name" value="MFS_trans_sf"/>
</dbReference>
<dbReference type="SUPFAM" id="SSF103473">
    <property type="entry name" value="MFS general substrate transporter"/>
    <property type="match status" value="1"/>
</dbReference>
<gene>
    <name evidence="8" type="ORF">GCM10011491_12810</name>
</gene>
<protein>
    <submittedName>
        <fullName evidence="8">Multidrug MFS transporter</fullName>
    </submittedName>
</protein>
<feature type="transmembrane region" description="Helical" evidence="6">
    <location>
        <begin position="174"/>
        <end position="195"/>
    </location>
</feature>
<feature type="transmembrane region" description="Helical" evidence="6">
    <location>
        <begin position="59"/>
        <end position="76"/>
    </location>
</feature>
<dbReference type="PANTHER" id="PTHR42718:SF9">
    <property type="entry name" value="MAJOR FACILITATOR SUPERFAMILY MULTIDRUG TRANSPORTER MFSC"/>
    <property type="match status" value="1"/>
</dbReference>
<dbReference type="PRINTS" id="PR01036">
    <property type="entry name" value="TCRTETB"/>
</dbReference>
<feature type="transmembrane region" description="Helical" evidence="6">
    <location>
        <begin position="359"/>
        <end position="377"/>
    </location>
</feature>
<reference evidence="8" key="2">
    <citation type="submission" date="2020-09" db="EMBL/GenBank/DDBJ databases">
        <authorList>
            <person name="Sun Q."/>
            <person name="Zhou Y."/>
        </authorList>
    </citation>
    <scope>NUCLEOTIDE SEQUENCE</scope>
    <source>
        <strain evidence="8">CGMCC 1.15082</strain>
    </source>
</reference>
<evidence type="ECO:0000256" key="3">
    <source>
        <dbReference type="ARBA" id="ARBA00022692"/>
    </source>
</evidence>
<accession>A0A916WBU8</accession>
<feature type="transmembrane region" description="Helical" evidence="6">
    <location>
        <begin position="207"/>
        <end position="226"/>
    </location>
</feature>
<name>A0A916WBU8_9HYPH</name>
<dbReference type="Gene3D" id="1.20.1250.20">
    <property type="entry name" value="MFS general substrate transporter like domains"/>
    <property type="match status" value="1"/>
</dbReference>
<evidence type="ECO:0000256" key="5">
    <source>
        <dbReference type="ARBA" id="ARBA00023136"/>
    </source>
</evidence>
<keyword evidence="4 6" id="KW-1133">Transmembrane helix</keyword>
<feature type="transmembrane region" description="Helical" evidence="6">
    <location>
        <begin position="143"/>
        <end position="168"/>
    </location>
</feature>
<dbReference type="Gene3D" id="1.20.1720.10">
    <property type="entry name" value="Multidrug resistance protein D"/>
    <property type="match status" value="1"/>
</dbReference>
<evidence type="ECO:0000256" key="6">
    <source>
        <dbReference type="SAM" id="Phobius"/>
    </source>
</evidence>
<comment type="subcellular location">
    <subcellularLocation>
        <location evidence="1">Membrane</location>
        <topology evidence="1">Multi-pass membrane protein</topology>
    </subcellularLocation>
</comment>
<reference evidence="8" key="1">
    <citation type="journal article" date="2014" name="Int. J. Syst. Evol. Microbiol.">
        <title>Complete genome sequence of Corynebacterium casei LMG S-19264T (=DSM 44701T), isolated from a smear-ripened cheese.</title>
        <authorList>
            <consortium name="US DOE Joint Genome Institute (JGI-PGF)"/>
            <person name="Walter F."/>
            <person name="Albersmeier A."/>
            <person name="Kalinowski J."/>
            <person name="Ruckert C."/>
        </authorList>
    </citation>
    <scope>NUCLEOTIDE SEQUENCE</scope>
    <source>
        <strain evidence="8">CGMCC 1.15082</strain>
    </source>
</reference>
<dbReference type="PROSITE" id="PS50850">
    <property type="entry name" value="MFS"/>
    <property type="match status" value="1"/>
</dbReference>
<sequence>MSVTSVASQAHDGLPAPRRYFAVGLLLLALVLVVLDGAIANVALPSIAASLAADPSRTVWVVSSYQLAVLIALLPCGALGEIHGPRRVYLLGVALFTVASAACAFAWSLPILVAARFVQGLGAGAIMALAVMNLRFAVPQHMLGAIIGFNAMTVAISSAAGPAVAGAILSVASWPWLFAVNIPLGIIVLVCGRVLGPVQGIHRQVNAKALIANTLMFILFLIGAELMAKSPVGGVILIGGSAFCLFALLRLERGSPTPIVPVDLLADPAFRVAVIASVTCFTGQMLSYVALPFYLQHTLHMTPGLTGLYMIPWPAATAILAPISGRLADRVKTAWLCTGGGALFASGLLIAGLCPPDPRGIAFLVGSVLAGAGFGLFQTPNNRILLLSAPKARSGAAGAMQGTARLLGQTFGAICMSIIFTVSPLTSAPSVALVLAGVCAAIASFVSFTRARYETAGSAQI</sequence>
<dbReference type="AlphaFoldDB" id="A0A916WBU8"/>
<evidence type="ECO:0000313" key="9">
    <source>
        <dbReference type="Proteomes" id="UP000646478"/>
    </source>
</evidence>
<feature type="transmembrane region" description="Helical" evidence="6">
    <location>
        <begin position="406"/>
        <end position="425"/>
    </location>
</feature>
<keyword evidence="3 6" id="KW-0812">Transmembrane</keyword>
<organism evidence="8 9">
    <name type="scientific">Brucella endophytica</name>
    <dbReference type="NCBI Taxonomy" id="1963359"/>
    <lineage>
        <taxon>Bacteria</taxon>
        <taxon>Pseudomonadati</taxon>
        <taxon>Pseudomonadota</taxon>
        <taxon>Alphaproteobacteria</taxon>
        <taxon>Hyphomicrobiales</taxon>
        <taxon>Brucellaceae</taxon>
        <taxon>Brucella/Ochrobactrum group</taxon>
        <taxon>Brucella</taxon>
    </lineage>
</organism>
<keyword evidence="5 6" id="KW-0472">Membrane</keyword>
<feature type="transmembrane region" description="Helical" evidence="6">
    <location>
        <begin position="333"/>
        <end position="353"/>
    </location>
</feature>
<evidence type="ECO:0000313" key="8">
    <source>
        <dbReference type="EMBL" id="GGA86597.1"/>
    </source>
</evidence>
<dbReference type="CDD" id="cd17321">
    <property type="entry name" value="MFS_MMR_MDR_like"/>
    <property type="match status" value="1"/>
</dbReference>
<dbReference type="GO" id="GO:0016020">
    <property type="term" value="C:membrane"/>
    <property type="evidence" value="ECO:0007669"/>
    <property type="project" value="UniProtKB-SubCell"/>
</dbReference>
<feature type="transmembrane region" description="Helical" evidence="6">
    <location>
        <begin position="431"/>
        <end position="448"/>
    </location>
</feature>
<dbReference type="EMBL" id="BMHH01000004">
    <property type="protein sequence ID" value="GGA86597.1"/>
    <property type="molecule type" value="Genomic_DNA"/>
</dbReference>
<feature type="transmembrane region" description="Helical" evidence="6">
    <location>
        <begin position="20"/>
        <end position="39"/>
    </location>
</feature>
<feature type="transmembrane region" description="Helical" evidence="6">
    <location>
        <begin position="113"/>
        <end position="131"/>
    </location>
</feature>
<evidence type="ECO:0000259" key="7">
    <source>
        <dbReference type="PROSITE" id="PS50850"/>
    </source>
</evidence>
<feature type="transmembrane region" description="Helical" evidence="6">
    <location>
        <begin position="88"/>
        <end position="107"/>
    </location>
</feature>
<dbReference type="InterPro" id="IPR011701">
    <property type="entry name" value="MFS"/>
</dbReference>
<dbReference type="InterPro" id="IPR020846">
    <property type="entry name" value="MFS_dom"/>
</dbReference>
<keyword evidence="2" id="KW-0813">Transport</keyword>